<dbReference type="Gene3D" id="3.40.50.2300">
    <property type="match status" value="2"/>
</dbReference>
<evidence type="ECO:0000256" key="1">
    <source>
        <dbReference type="ARBA" id="ARBA00010062"/>
    </source>
</evidence>
<reference evidence="6" key="1">
    <citation type="submission" date="2015-07" db="EMBL/GenBank/DDBJ databases">
        <authorList>
            <person name="Ju K.-S."/>
            <person name="Doroghazi J.R."/>
            <person name="Metcalf W.W."/>
        </authorList>
    </citation>
    <scope>NUCLEOTIDE SEQUENCE [LARGE SCALE GENOMIC DNA]</scope>
    <source>
        <strain evidence="6">NRRL 2290</strain>
    </source>
</reference>
<dbReference type="InterPro" id="IPR051010">
    <property type="entry name" value="BCAA_transport"/>
</dbReference>
<dbReference type="Proteomes" id="UP000037251">
    <property type="component" value="Unassembled WGS sequence"/>
</dbReference>
<organism evidence="5 6">
    <name type="scientific">Streptomyces resistomycificus</name>
    <dbReference type="NCBI Taxonomy" id="67356"/>
    <lineage>
        <taxon>Bacteria</taxon>
        <taxon>Bacillati</taxon>
        <taxon>Actinomycetota</taxon>
        <taxon>Actinomycetes</taxon>
        <taxon>Kitasatosporales</taxon>
        <taxon>Streptomycetaceae</taxon>
        <taxon>Streptomyces</taxon>
        <taxon>Streptomyces aurantiacus group</taxon>
    </lineage>
</organism>
<dbReference type="InterPro" id="IPR028081">
    <property type="entry name" value="Leu-bd"/>
</dbReference>
<evidence type="ECO:0000313" key="6">
    <source>
        <dbReference type="Proteomes" id="UP000037251"/>
    </source>
</evidence>
<dbReference type="Pfam" id="PF13458">
    <property type="entry name" value="Peripla_BP_6"/>
    <property type="match status" value="1"/>
</dbReference>
<feature type="signal peptide" evidence="3">
    <location>
        <begin position="1"/>
        <end position="30"/>
    </location>
</feature>
<evidence type="ECO:0000313" key="5">
    <source>
        <dbReference type="EMBL" id="KOG30649.1"/>
    </source>
</evidence>
<dbReference type="PANTHER" id="PTHR30483">
    <property type="entry name" value="LEUCINE-SPECIFIC-BINDING PROTEIN"/>
    <property type="match status" value="1"/>
</dbReference>
<dbReference type="STRING" id="67356.AQJ84_00880"/>
<evidence type="ECO:0000256" key="3">
    <source>
        <dbReference type="SAM" id="SignalP"/>
    </source>
</evidence>
<evidence type="ECO:0000256" key="2">
    <source>
        <dbReference type="ARBA" id="ARBA00022729"/>
    </source>
</evidence>
<proteinExistence type="inferred from homology"/>
<gene>
    <name evidence="5" type="ORF">ADK37_34440</name>
</gene>
<dbReference type="InterPro" id="IPR028082">
    <property type="entry name" value="Peripla_BP_I"/>
</dbReference>
<comment type="caution">
    <text evidence="5">The sequence shown here is derived from an EMBL/GenBank/DDBJ whole genome shotgun (WGS) entry which is preliminary data.</text>
</comment>
<keyword evidence="2 3" id="KW-0732">Signal</keyword>
<feature type="domain" description="Leucine-binding protein" evidence="4">
    <location>
        <begin position="41"/>
        <end position="355"/>
    </location>
</feature>
<name>A0A0L8KXY8_9ACTN</name>
<comment type="similarity">
    <text evidence="1">Belongs to the leucine-binding protein family.</text>
</comment>
<dbReference type="AlphaFoldDB" id="A0A0L8KXY8"/>
<dbReference type="RefSeq" id="WP_030041287.1">
    <property type="nucleotide sequence ID" value="NZ_KL575606.1"/>
</dbReference>
<dbReference type="SUPFAM" id="SSF53822">
    <property type="entry name" value="Periplasmic binding protein-like I"/>
    <property type="match status" value="1"/>
</dbReference>
<accession>A0A0L8KXY8</accession>
<dbReference type="PATRIC" id="fig|67356.5.peg.7362"/>
<feature type="chain" id="PRO_5011858650" evidence="3">
    <location>
        <begin position="31"/>
        <end position="419"/>
    </location>
</feature>
<dbReference type="OrthoDB" id="7337537at2"/>
<dbReference type="eggNOG" id="COG0683">
    <property type="taxonomic scope" value="Bacteria"/>
</dbReference>
<dbReference type="PANTHER" id="PTHR30483:SF6">
    <property type="entry name" value="PERIPLASMIC BINDING PROTEIN OF ABC TRANSPORTER FOR NATURAL AMINO ACIDS"/>
    <property type="match status" value="1"/>
</dbReference>
<dbReference type="CDD" id="cd06346">
    <property type="entry name" value="PBP1_ABC_ligand_binding-like"/>
    <property type="match status" value="1"/>
</dbReference>
<evidence type="ECO:0000259" key="4">
    <source>
        <dbReference type="Pfam" id="PF13458"/>
    </source>
</evidence>
<protein>
    <submittedName>
        <fullName evidence="5">Branched-chain amino acid ABC transporter substrate-binding protein</fullName>
    </submittedName>
</protein>
<keyword evidence="6" id="KW-1185">Reference proteome</keyword>
<sequence>MKASIRRSAIFTSAAALVIAVCGATGTASSAVPAEPGDGELQFGSVLPETGQLAYLGPPQIESLKFAIKTINDAGGVLGKPVPTVVSSDEAGQEAVAVQSADRVLAAGVDAVVGAAASGMSLAFIDRVTGAGVVQCSGSNTAPTFTDYEDDGFYFRTVPSDALQGPILADVVRADGHDRVAVIARADDYGRGLMETTRKTLEDRGATVTLAETYDPKATNFDQVVQKVKNSGPDAAVVIAFEEGTQILQGMIESGLGPDRIGVYGADGLRSEELASLVSPGDPGRLSGMKGTAPASAENEKYINDLKKFAPQLKELQFAPQVFDCATTIALAAEQAESDDPGDFVEEMNGITKDGDKCTTFAACKELIADGKDIDYDGVSGPLDFTDKGEPGQATIEVYGYDAKGQLQTLRTETSEAQE</sequence>
<dbReference type="EMBL" id="LGUS01000210">
    <property type="protein sequence ID" value="KOG30649.1"/>
    <property type="molecule type" value="Genomic_DNA"/>
</dbReference>